<protein>
    <submittedName>
        <fullName evidence="1">Flagellar protein FliT</fullName>
    </submittedName>
</protein>
<dbReference type="AlphaFoldDB" id="A0A831U6N8"/>
<proteinExistence type="predicted"/>
<keyword evidence="1" id="KW-0282">Flagellum</keyword>
<organism evidence="1">
    <name type="scientific">Geobacter metallireducens</name>
    <dbReference type="NCBI Taxonomy" id="28232"/>
    <lineage>
        <taxon>Bacteria</taxon>
        <taxon>Pseudomonadati</taxon>
        <taxon>Thermodesulfobacteriota</taxon>
        <taxon>Desulfuromonadia</taxon>
        <taxon>Geobacterales</taxon>
        <taxon>Geobacteraceae</taxon>
        <taxon>Geobacter</taxon>
    </lineage>
</organism>
<reference evidence="1" key="1">
    <citation type="journal article" date="2020" name="mSystems">
        <title>Genome- and Community-Level Interaction Insights into Carbon Utilization and Element Cycling Functions of Hydrothermarchaeota in Hydrothermal Sediment.</title>
        <authorList>
            <person name="Zhou Z."/>
            <person name="Liu Y."/>
            <person name="Xu W."/>
            <person name="Pan J."/>
            <person name="Luo Z.H."/>
            <person name="Li M."/>
        </authorList>
    </citation>
    <scope>NUCLEOTIDE SEQUENCE [LARGE SCALE GENOMIC DNA]</scope>
    <source>
        <strain evidence="1">SpSt-349</strain>
    </source>
</reference>
<name>A0A831U6N8_GEOME</name>
<sequence>MSAIAVGELLAAAQEQYRLLLEESTALLRNFDGAPPEGFDRALARRAEIMAVIQDIDARIAEALAAAGSPPRQNDAAALGAFRAAREEATRRIIEIDSIVMALARERLDHLQREMGALGRGKTALHGYEASGRERSCKLNSTA</sequence>
<accession>A0A831U6N8</accession>
<keyword evidence="1" id="KW-0966">Cell projection</keyword>
<keyword evidence="1" id="KW-0969">Cilium</keyword>
<gene>
    <name evidence="1" type="ORF">ENQ87_13550</name>
</gene>
<dbReference type="EMBL" id="DSOV01000059">
    <property type="protein sequence ID" value="HEN43368.1"/>
    <property type="molecule type" value="Genomic_DNA"/>
</dbReference>
<comment type="caution">
    <text evidence="1">The sequence shown here is derived from an EMBL/GenBank/DDBJ whole genome shotgun (WGS) entry which is preliminary data.</text>
</comment>
<evidence type="ECO:0000313" key="1">
    <source>
        <dbReference type="EMBL" id="HEN43368.1"/>
    </source>
</evidence>